<organism evidence="1 2">
    <name type="scientific">Massilia eburnea</name>
    <dbReference type="NCBI Taxonomy" id="1776165"/>
    <lineage>
        <taxon>Bacteria</taxon>
        <taxon>Pseudomonadati</taxon>
        <taxon>Pseudomonadota</taxon>
        <taxon>Betaproteobacteria</taxon>
        <taxon>Burkholderiales</taxon>
        <taxon>Oxalobacteraceae</taxon>
        <taxon>Telluria group</taxon>
        <taxon>Massilia</taxon>
    </lineage>
</organism>
<proteinExistence type="predicted"/>
<evidence type="ECO:0000313" key="2">
    <source>
        <dbReference type="Proteomes" id="UP000472320"/>
    </source>
</evidence>
<evidence type="ECO:0000313" key="1">
    <source>
        <dbReference type="EMBL" id="MTW12756.1"/>
    </source>
</evidence>
<gene>
    <name evidence="1" type="ORF">GM658_19290</name>
</gene>
<dbReference type="OrthoDB" id="9859315at2"/>
<protein>
    <submittedName>
        <fullName evidence="1">Uncharacterized protein</fullName>
    </submittedName>
</protein>
<sequence length="133" mass="14784">MRTAAVLALLVAIWLPAYRGPLLGGGVMVFIGAYITRSCSEDFLVQVFDDGGCLRFEREGVRISVDLGEIQELEYRDGGDGSDIVSVTYYQATPFGRLIEFYPEPVYVFDWNTEVWFADLERRVLAAKAGASS</sequence>
<keyword evidence="2" id="KW-1185">Reference proteome</keyword>
<name>A0A6L6QM24_9BURK</name>
<comment type="caution">
    <text evidence="1">The sequence shown here is derived from an EMBL/GenBank/DDBJ whole genome shotgun (WGS) entry which is preliminary data.</text>
</comment>
<reference evidence="1 2" key="1">
    <citation type="submission" date="2019-11" db="EMBL/GenBank/DDBJ databases">
        <title>Type strains purchased from KCTC, JCM and DSMZ.</title>
        <authorList>
            <person name="Lu H."/>
        </authorList>
    </citation>
    <scope>NUCLEOTIDE SEQUENCE [LARGE SCALE GENOMIC DNA]</scope>
    <source>
        <strain evidence="1 2">JCM 31587</strain>
    </source>
</reference>
<dbReference type="AlphaFoldDB" id="A0A6L6QM24"/>
<dbReference type="Proteomes" id="UP000472320">
    <property type="component" value="Unassembled WGS sequence"/>
</dbReference>
<dbReference type="EMBL" id="WNKX01000016">
    <property type="protein sequence ID" value="MTW12756.1"/>
    <property type="molecule type" value="Genomic_DNA"/>
</dbReference>
<dbReference type="RefSeq" id="WP_155455697.1">
    <property type="nucleotide sequence ID" value="NZ_WNKX01000016.1"/>
</dbReference>
<accession>A0A6L6QM24</accession>